<feature type="signal peptide" evidence="2">
    <location>
        <begin position="1"/>
        <end position="18"/>
    </location>
</feature>
<proteinExistence type="predicted"/>
<dbReference type="EMBL" id="PGGS01000098">
    <property type="protein sequence ID" value="PNH09227.1"/>
    <property type="molecule type" value="Genomic_DNA"/>
</dbReference>
<accession>A0A2J8A9L7</accession>
<evidence type="ECO:0000313" key="3">
    <source>
        <dbReference type="EMBL" id="PNH09227.1"/>
    </source>
</evidence>
<dbReference type="AlphaFoldDB" id="A0A2J8A9L7"/>
<sequence length="146" mass="13957">MTAGWLLLPFGGWPPVPAQRCNMAAGGEGAAGGGVAAAVGGAGGAGRTDHGGGGSHGPSDGGWPQLLLEEVGAVPLLGAALHMTSGADGAAATKDGGLRLRMRPAVAGGTRATGLVPVAEARGVLRTCSYPGHISLAGDGEAEAEA</sequence>
<feature type="compositionally biased region" description="Gly residues" evidence="1">
    <location>
        <begin position="43"/>
        <end position="60"/>
    </location>
</feature>
<organism evidence="3 4">
    <name type="scientific">Tetrabaena socialis</name>
    <dbReference type="NCBI Taxonomy" id="47790"/>
    <lineage>
        <taxon>Eukaryota</taxon>
        <taxon>Viridiplantae</taxon>
        <taxon>Chlorophyta</taxon>
        <taxon>core chlorophytes</taxon>
        <taxon>Chlorophyceae</taxon>
        <taxon>CS clade</taxon>
        <taxon>Chlamydomonadales</taxon>
        <taxon>Tetrabaenaceae</taxon>
        <taxon>Tetrabaena</taxon>
    </lineage>
</organism>
<feature type="chain" id="PRO_5014408078" evidence="2">
    <location>
        <begin position="19"/>
        <end position="146"/>
    </location>
</feature>
<evidence type="ECO:0000256" key="1">
    <source>
        <dbReference type="SAM" id="MobiDB-lite"/>
    </source>
</evidence>
<feature type="region of interest" description="Disordered" evidence="1">
    <location>
        <begin position="43"/>
        <end position="62"/>
    </location>
</feature>
<name>A0A2J8A9L7_9CHLO</name>
<keyword evidence="4" id="KW-1185">Reference proteome</keyword>
<keyword evidence="2" id="KW-0732">Signal</keyword>
<evidence type="ECO:0000256" key="2">
    <source>
        <dbReference type="SAM" id="SignalP"/>
    </source>
</evidence>
<protein>
    <submittedName>
        <fullName evidence="3">Uncharacterized protein</fullName>
    </submittedName>
</protein>
<gene>
    <name evidence="3" type="ORF">TSOC_004150</name>
</gene>
<dbReference type="Proteomes" id="UP000236333">
    <property type="component" value="Unassembled WGS sequence"/>
</dbReference>
<dbReference type="OrthoDB" id="551542at2759"/>
<comment type="caution">
    <text evidence="3">The sequence shown here is derived from an EMBL/GenBank/DDBJ whole genome shotgun (WGS) entry which is preliminary data.</text>
</comment>
<evidence type="ECO:0000313" key="4">
    <source>
        <dbReference type="Proteomes" id="UP000236333"/>
    </source>
</evidence>
<reference evidence="3 4" key="1">
    <citation type="journal article" date="2017" name="Mol. Biol. Evol.">
        <title>The 4-celled Tetrabaena socialis nuclear genome reveals the essential components for genetic control of cell number at the origin of multicellularity in the volvocine lineage.</title>
        <authorList>
            <person name="Featherston J."/>
            <person name="Arakaki Y."/>
            <person name="Hanschen E.R."/>
            <person name="Ferris P.J."/>
            <person name="Michod R.E."/>
            <person name="Olson B.J.S.C."/>
            <person name="Nozaki H."/>
            <person name="Durand P.M."/>
        </authorList>
    </citation>
    <scope>NUCLEOTIDE SEQUENCE [LARGE SCALE GENOMIC DNA]</scope>
    <source>
        <strain evidence="3 4">NIES-571</strain>
    </source>
</reference>